<proteinExistence type="predicted"/>
<feature type="compositionally biased region" description="Low complexity" evidence="1">
    <location>
        <begin position="38"/>
        <end position="55"/>
    </location>
</feature>
<reference evidence="2 3" key="1">
    <citation type="journal article" date="2020" name="bioRxiv">
        <title>Whole genome comparisons of ergot fungi reveals the divergence and evolution of species within the genus Claviceps are the result of varying mechanisms driving genome evolution and host range expansion.</title>
        <authorList>
            <person name="Wyka S.A."/>
            <person name="Mondo S.J."/>
            <person name="Liu M."/>
            <person name="Dettman J."/>
            <person name="Nalam V."/>
            <person name="Broders K.D."/>
        </authorList>
    </citation>
    <scope>NUCLEOTIDE SEQUENCE [LARGE SCALE GENOMIC DNA]</scope>
    <source>
        <strain evidence="2 3">CCC 1485</strain>
    </source>
</reference>
<name>A0A9P7MFI8_9HYPO</name>
<comment type="caution">
    <text evidence="2">The sequence shown here is derived from an EMBL/GenBank/DDBJ whole genome shotgun (WGS) entry which is preliminary data.</text>
</comment>
<keyword evidence="3" id="KW-1185">Reference proteome</keyword>
<dbReference type="Proteomes" id="UP000706124">
    <property type="component" value="Unassembled WGS sequence"/>
</dbReference>
<dbReference type="EMBL" id="SRPO01000082">
    <property type="protein sequence ID" value="KAG5942345.1"/>
    <property type="molecule type" value="Genomic_DNA"/>
</dbReference>
<feature type="region of interest" description="Disordered" evidence="1">
    <location>
        <begin position="214"/>
        <end position="239"/>
    </location>
</feature>
<dbReference type="OrthoDB" id="2103031at2759"/>
<gene>
    <name evidence="2" type="ORF">E4U60_007381</name>
</gene>
<accession>A0A9P7MFI8</accession>
<feature type="compositionally biased region" description="Basic and acidic residues" evidence="1">
    <location>
        <begin position="21"/>
        <end position="34"/>
    </location>
</feature>
<evidence type="ECO:0000256" key="1">
    <source>
        <dbReference type="SAM" id="MobiDB-lite"/>
    </source>
</evidence>
<feature type="region of interest" description="Disordered" evidence="1">
    <location>
        <begin position="1"/>
        <end position="72"/>
    </location>
</feature>
<feature type="compositionally biased region" description="Polar residues" evidence="1">
    <location>
        <begin position="8"/>
        <end position="17"/>
    </location>
</feature>
<evidence type="ECO:0000313" key="2">
    <source>
        <dbReference type="EMBL" id="KAG5942345.1"/>
    </source>
</evidence>
<evidence type="ECO:0000313" key="3">
    <source>
        <dbReference type="Proteomes" id="UP000706124"/>
    </source>
</evidence>
<sequence length="273" mass="30915">MGWLPSIFGSSTESSGPLQKLDPRLREFLEKESAAKLPPDQAQASSASAPPSQSHQLHETSETKKNQSAVPSASLYQDGRYAHIWKKYRPLSEVESETCSESEKLASMLEGYGKRKKVVRDAALENCVMQEEDWYKCMKSGSWEDRMQLCTSQFRTFERCQTMQTRLLNALGYRSVPGRSEKVEDSIQMHADRLYGRMIDYEGAVKKAKEEGKPIPEFDSALPTASVSQEAPPDEVRKGWRNKLDKLSEEDRLLEELALGVEYRAQPETAKNL</sequence>
<feature type="compositionally biased region" description="Basic and acidic residues" evidence="1">
    <location>
        <begin position="56"/>
        <end position="65"/>
    </location>
</feature>
<dbReference type="AlphaFoldDB" id="A0A9P7MFI8"/>
<organism evidence="2 3">
    <name type="scientific">Claviceps pazoutovae</name>
    <dbReference type="NCBI Taxonomy" id="1649127"/>
    <lineage>
        <taxon>Eukaryota</taxon>
        <taxon>Fungi</taxon>
        <taxon>Dikarya</taxon>
        <taxon>Ascomycota</taxon>
        <taxon>Pezizomycotina</taxon>
        <taxon>Sordariomycetes</taxon>
        <taxon>Hypocreomycetidae</taxon>
        <taxon>Hypocreales</taxon>
        <taxon>Clavicipitaceae</taxon>
        <taxon>Claviceps</taxon>
    </lineage>
</organism>
<protein>
    <submittedName>
        <fullName evidence="2">Uncharacterized protein</fullName>
    </submittedName>
</protein>